<protein>
    <submittedName>
        <fullName evidence="2">Uncharacterized protein</fullName>
    </submittedName>
</protein>
<evidence type="ECO:0000256" key="1">
    <source>
        <dbReference type="SAM" id="MobiDB-lite"/>
    </source>
</evidence>
<name>A0A0H4T782_9BACT</name>
<dbReference type="AlphaFoldDB" id="A0A0H4T782"/>
<accession>A0A0H4T782</accession>
<proteinExistence type="predicted"/>
<dbReference type="InterPro" id="IPR038763">
    <property type="entry name" value="DHH_sf"/>
</dbReference>
<organism evidence="2">
    <name type="scientific">uncultured Microgenomates bacterium Rifle_16ft_4_minimus_37633</name>
    <dbReference type="NCBI Taxonomy" id="1665114"/>
    <lineage>
        <taxon>Bacteria</taxon>
        <taxon>Candidatus Microgenomatota</taxon>
        <taxon>environmental samples</taxon>
    </lineage>
</organism>
<dbReference type="PANTHER" id="PTHR47618">
    <property type="entry name" value="BIFUNCTIONAL OLIGORIBONUCLEASE AND PAP PHOSPHATASE NRNA"/>
    <property type="match status" value="1"/>
</dbReference>
<evidence type="ECO:0000313" key="2">
    <source>
        <dbReference type="EMBL" id="AKQ02297.1"/>
    </source>
</evidence>
<dbReference type="SUPFAM" id="SSF64182">
    <property type="entry name" value="DHH phosphoesterases"/>
    <property type="match status" value="1"/>
</dbReference>
<sequence>MEESFKSLLDSARSILILLPTNSNLDTTASGLSLYMALKEGRSVAISASSPITVEFNRLIGINKIATELGNKNLVISFYDYEASDIERVSYDIEDGRFRLTVIPKQGITAPTKEQIKLAYSGVSADTVILIGGASDKHFPSIFSKDLSGAKLIHIGNRELISDPSRGIISFSGMAASLSEVVLSLITEMNLSVNPDIATNLLMGIESATDNYKSPEVTPGTFEITASLMRAGGRRFAAAGLNYENFPPGAIPGQIPLPQTQQSQHKVVKPQTPIMQEEVEESEKLETMEEPPSDWLQPKIYKGTSIS</sequence>
<dbReference type="Gene3D" id="3.90.1640.10">
    <property type="entry name" value="inorganic pyrophosphatase (n-terminal core)"/>
    <property type="match status" value="1"/>
</dbReference>
<reference evidence="2" key="1">
    <citation type="journal article" date="2015" name="ISME J.">
        <title>Aquifer environment selects for microbial species cohorts in sediment and groundwater.</title>
        <authorList>
            <person name="Hug L.A."/>
            <person name="Thomas B.C."/>
            <person name="Brown C.T."/>
            <person name="Frischkorn K.R."/>
            <person name="Williams K.H."/>
            <person name="Tringe S.G."/>
            <person name="Banfield J.F."/>
        </authorList>
    </citation>
    <scope>NUCLEOTIDE SEQUENCE</scope>
</reference>
<dbReference type="PANTHER" id="PTHR47618:SF1">
    <property type="entry name" value="BIFUNCTIONAL OLIGORIBONUCLEASE AND PAP PHOSPHATASE NRNA"/>
    <property type="match status" value="1"/>
</dbReference>
<dbReference type="InterPro" id="IPR051319">
    <property type="entry name" value="Oligoribo/pAp-PDE_c-di-AMP_PDE"/>
</dbReference>
<dbReference type="EMBL" id="KT006999">
    <property type="protein sequence ID" value="AKQ02297.1"/>
    <property type="molecule type" value="Genomic_DNA"/>
</dbReference>
<feature type="region of interest" description="Disordered" evidence="1">
    <location>
        <begin position="266"/>
        <end position="307"/>
    </location>
</feature>